<dbReference type="AlphaFoldDB" id="A0A9X0BY92"/>
<feature type="transmembrane region" description="Helical" evidence="7">
    <location>
        <begin position="173"/>
        <end position="193"/>
    </location>
</feature>
<feature type="transmembrane region" description="Helical" evidence="7">
    <location>
        <begin position="200"/>
        <end position="221"/>
    </location>
</feature>
<dbReference type="Pfam" id="PF13520">
    <property type="entry name" value="AA_permease_2"/>
    <property type="match status" value="1"/>
</dbReference>
<keyword evidence="5 7" id="KW-0472">Membrane</keyword>
<feature type="transmembrane region" description="Helical" evidence="7">
    <location>
        <begin position="51"/>
        <end position="78"/>
    </location>
</feature>
<dbReference type="GO" id="GO:0022857">
    <property type="term" value="F:transmembrane transporter activity"/>
    <property type="evidence" value="ECO:0007669"/>
    <property type="project" value="InterPro"/>
</dbReference>
<evidence type="ECO:0000313" key="8">
    <source>
        <dbReference type="EMBL" id="KAJ5489626.1"/>
    </source>
</evidence>
<feature type="region of interest" description="Disordered" evidence="6">
    <location>
        <begin position="1"/>
        <end position="22"/>
    </location>
</feature>
<dbReference type="EMBL" id="JAPWDQ010000004">
    <property type="protein sequence ID" value="KAJ5489626.1"/>
    <property type="molecule type" value="Genomic_DNA"/>
</dbReference>
<dbReference type="Gene3D" id="1.20.1740.10">
    <property type="entry name" value="Amino acid/polyamine transporter I"/>
    <property type="match status" value="1"/>
</dbReference>
<sequence length="456" mass="49920">MEVEIAKEKSGNTAHNTEADEHQAGTEAITGELDELHHLGYEQQLKRNRSLLTLLFQSLAIAAIPYGEGSALISAIYGSGPLSIFVGWIVVCVLDQSIAMSLAELASRYPTSAGLYYWSFQIARSNKVTVSFINAWIWLIGNWTITLSVNFGFASLLSATVSMYHPDWSANAWQLLLIFYAICLGSLTICTFANRYLPQVDIACATWTALTIIVVLIAVSVKAETGRHSAAYALSHYDKSFAGWGSFTFFIGLLPAAYVFSAMGMVSSMAEEVAHPTVQVPRAISLAIPVGAIAGLLFIIPITVTLPPLEDIINSPGGQALPYIFQHVMGSPGGGFALVFLVLIITPLLQHQHHRRRQSRNLGRSPRRRHSTLIPVVPCSPWPRCPCLVPPPHHYHPTAPGPDQSRLHERIHRICLSRRYCTGRGLCRADHIELVSWTEGSLQGAVELWADFGDGG</sequence>
<evidence type="ECO:0000256" key="5">
    <source>
        <dbReference type="ARBA" id="ARBA00023136"/>
    </source>
</evidence>
<keyword evidence="3 7" id="KW-0812">Transmembrane</keyword>
<accession>A0A9X0BY92</accession>
<evidence type="ECO:0000256" key="3">
    <source>
        <dbReference type="ARBA" id="ARBA00022692"/>
    </source>
</evidence>
<evidence type="ECO:0008006" key="10">
    <source>
        <dbReference type="Google" id="ProtNLM"/>
    </source>
</evidence>
<reference evidence="8" key="2">
    <citation type="journal article" date="2023" name="IMA Fungus">
        <title>Comparative genomic study of the Penicillium genus elucidates a diverse pangenome and 15 lateral gene transfer events.</title>
        <authorList>
            <person name="Petersen C."/>
            <person name="Sorensen T."/>
            <person name="Nielsen M.R."/>
            <person name="Sondergaard T.E."/>
            <person name="Sorensen J.L."/>
            <person name="Fitzpatrick D.A."/>
            <person name="Frisvad J.C."/>
            <person name="Nielsen K.L."/>
        </authorList>
    </citation>
    <scope>NUCLEOTIDE SEQUENCE</scope>
    <source>
        <strain evidence="8">IBT 30728</strain>
    </source>
</reference>
<name>A0A9X0BY92_9EURO</name>
<comment type="subcellular location">
    <subcellularLocation>
        <location evidence="1">Membrane</location>
        <topology evidence="1">Multi-pass membrane protein</topology>
    </subcellularLocation>
</comment>
<feature type="compositionally biased region" description="Basic and acidic residues" evidence="6">
    <location>
        <begin position="1"/>
        <end position="10"/>
    </location>
</feature>
<evidence type="ECO:0000313" key="9">
    <source>
        <dbReference type="Proteomes" id="UP001148312"/>
    </source>
</evidence>
<dbReference type="InterPro" id="IPR002293">
    <property type="entry name" value="AA/rel_permease1"/>
</dbReference>
<keyword evidence="2" id="KW-0813">Transport</keyword>
<proteinExistence type="predicted"/>
<evidence type="ECO:0000256" key="4">
    <source>
        <dbReference type="ARBA" id="ARBA00022989"/>
    </source>
</evidence>
<dbReference type="GeneID" id="81624367"/>
<feature type="transmembrane region" description="Helical" evidence="7">
    <location>
        <begin position="324"/>
        <end position="349"/>
    </location>
</feature>
<evidence type="ECO:0000256" key="6">
    <source>
        <dbReference type="SAM" id="MobiDB-lite"/>
    </source>
</evidence>
<gene>
    <name evidence="8" type="ORF">N7539_004516</name>
</gene>
<evidence type="ECO:0000256" key="1">
    <source>
        <dbReference type="ARBA" id="ARBA00004141"/>
    </source>
</evidence>
<keyword evidence="4 7" id="KW-1133">Transmembrane helix</keyword>
<dbReference type="PANTHER" id="PTHR45649">
    <property type="entry name" value="AMINO-ACID PERMEASE BAT1"/>
    <property type="match status" value="1"/>
</dbReference>
<comment type="caution">
    <text evidence="8">The sequence shown here is derived from an EMBL/GenBank/DDBJ whole genome shotgun (WGS) entry which is preliminary data.</text>
</comment>
<reference evidence="8" key="1">
    <citation type="submission" date="2022-12" db="EMBL/GenBank/DDBJ databases">
        <authorList>
            <person name="Petersen C."/>
        </authorList>
    </citation>
    <scope>NUCLEOTIDE SEQUENCE</scope>
    <source>
        <strain evidence="8">IBT 30728</strain>
    </source>
</reference>
<feature type="transmembrane region" description="Helical" evidence="7">
    <location>
        <begin position="128"/>
        <end position="153"/>
    </location>
</feature>
<feature type="transmembrane region" description="Helical" evidence="7">
    <location>
        <begin position="241"/>
        <end position="262"/>
    </location>
</feature>
<organism evidence="8 9">
    <name type="scientific">Penicillium diatomitis</name>
    <dbReference type="NCBI Taxonomy" id="2819901"/>
    <lineage>
        <taxon>Eukaryota</taxon>
        <taxon>Fungi</taxon>
        <taxon>Dikarya</taxon>
        <taxon>Ascomycota</taxon>
        <taxon>Pezizomycotina</taxon>
        <taxon>Eurotiomycetes</taxon>
        <taxon>Eurotiomycetidae</taxon>
        <taxon>Eurotiales</taxon>
        <taxon>Aspergillaceae</taxon>
        <taxon>Penicillium</taxon>
    </lineage>
</organism>
<keyword evidence="9" id="KW-1185">Reference proteome</keyword>
<feature type="transmembrane region" description="Helical" evidence="7">
    <location>
        <begin position="283"/>
        <end position="304"/>
    </location>
</feature>
<dbReference type="GO" id="GO:0016020">
    <property type="term" value="C:membrane"/>
    <property type="evidence" value="ECO:0007669"/>
    <property type="project" value="UniProtKB-SubCell"/>
</dbReference>
<dbReference type="PANTHER" id="PTHR45649:SF28">
    <property type="entry name" value="TRANSPORTER, PUTATIVE (EUROFUNG)-RELATED"/>
    <property type="match status" value="1"/>
</dbReference>
<evidence type="ECO:0000256" key="2">
    <source>
        <dbReference type="ARBA" id="ARBA00022448"/>
    </source>
</evidence>
<dbReference type="RefSeq" id="XP_056791659.1">
    <property type="nucleotide sequence ID" value="XM_056934118.1"/>
</dbReference>
<dbReference type="Proteomes" id="UP001148312">
    <property type="component" value="Unassembled WGS sequence"/>
</dbReference>
<protein>
    <recommendedName>
        <fullName evidence="10">Amino acid permease</fullName>
    </recommendedName>
</protein>
<evidence type="ECO:0000256" key="7">
    <source>
        <dbReference type="SAM" id="Phobius"/>
    </source>
</evidence>